<dbReference type="NCBIfam" id="NF047838">
    <property type="entry name" value="SCO4402_fam"/>
    <property type="match status" value="1"/>
</dbReference>
<evidence type="ECO:0000313" key="1">
    <source>
        <dbReference type="EMBL" id="TJZ76334.1"/>
    </source>
</evidence>
<dbReference type="EMBL" id="SUMF01000003">
    <property type="protein sequence ID" value="TJZ76334.1"/>
    <property type="molecule type" value="Genomic_DNA"/>
</dbReference>
<sequence>MSMEISNTWRRNELKVKLESLSDRGYQERVWVEGIMPHGVVHDDFDLAVHFIFDDTDLADDIQSCIGEFLFNQYEVDCVALVVKSIDVVFDRYGINRSDGFYIKTPEWDDVVFYAGKALSKLNELDEK</sequence>
<dbReference type="Proteomes" id="UP000310016">
    <property type="component" value="Unassembled WGS sequence"/>
</dbReference>
<reference evidence="1 2" key="1">
    <citation type="submission" date="2019-04" db="EMBL/GenBank/DDBJ databases">
        <title>Chitiniphilus eburnea sp. nov., a novel chitinolytic bacterium isolated from aquaculture sludge.</title>
        <authorList>
            <person name="Sheng M."/>
        </authorList>
    </citation>
    <scope>NUCLEOTIDE SEQUENCE [LARGE SCALE GENOMIC DNA]</scope>
    <source>
        <strain evidence="1 2">HX-2-15</strain>
    </source>
</reference>
<dbReference type="OrthoDB" id="8454954at2"/>
<organism evidence="1 2">
    <name type="scientific">Chitiniphilus eburneus</name>
    <dbReference type="NCBI Taxonomy" id="2571148"/>
    <lineage>
        <taxon>Bacteria</taxon>
        <taxon>Pseudomonadati</taxon>
        <taxon>Pseudomonadota</taxon>
        <taxon>Betaproteobacteria</taxon>
        <taxon>Neisseriales</taxon>
        <taxon>Chitinibacteraceae</taxon>
        <taxon>Chitiniphilus</taxon>
    </lineage>
</organism>
<dbReference type="InterPro" id="IPR057705">
    <property type="entry name" value="DUF7945"/>
</dbReference>
<dbReference type="Pfam" id="PF25656">
    <property type="entry name" value="DUF7945"/>
    <property type="match status" value="1"/>
</dbReference>
<keyword evidence="2" id="KW-1185">Reference proteome</keyword>
<evidence type="ECO:0000313" key="2">
    <source>
        <dbReference type="Proteomes" id="UP000310016"/>
    </source>
</evidence>
<gene>
    <name evidence="1" type="ORF">FAZ21_06060</name>
</gene>
<accession>A0A4U0QJU3</accession>
<proteinExistence type="predicted"/>
<protein>
    <submittedName>
        <fullName evidence="1">Uncharacterized protein</fullName>
    </submittedName>
</protein>
<comment type="caution">
    <text evidence="1">The sequence shown here is derived from an EMBL/GenBank/DDBJ whole genome shotgun (WGS) entry which is preliminary data.</text>
</comment>
<name>A0A4U0QJU3_9NEIS</name>
<dbReference type="RefSeq" id="WP_136772383.1">
    <property type="nucleotide sequence ID" value="NZ_CP156074.1"/>
</dbReference>
<dbReference type="AlphaFoldDB" id="A0A4U0QJU3"/>